<feature type="transmembrane region" description="Helical" evidence="1">
    <location>
        <begin position="73"/>
        <end position="91"/>
    </location>
</feature>
<dbReference type="AlphaFoldDB" id="A0A3M6UIN5"/>
<evidence type="ECO:0000313" key="3">
    <source>
        <dbReference type="Proteomes" id="UP000275408"/>
    </source>
</evidence>
<keyword evidence="1" id="KW-0472">Membrane</keyword>
<name>A0A3M6UIN5_POCDA</name>
<dbReference type="EMBL" id="RCHS01001425">
    <property type="protein sequence ID" value="RMX53511.1"/>
    <property type="molecule type" value="Genomic_DNA"/>
</dbReference>
<sequence length="101" mass="11387">MCMVDSKENYKFDVGVRGLSAVTRPPFSFTGPPSEPYRRGMSLEEKKAQPIAFKSGAALIEDDDKEIPFARKIILFVFVSFKYLWAIRLFTISKMAATQGT</sequence>
<keyword evidence="1" id="KW-0812">Transmembrane</keyword>
<keyword evidence="1" id="KW-1133">Transmembrane helix</keyword>
<reference evidence="2 3" key="1">
    <citation type="journal article" date="2018" name="Sci. Rep.">
        <title>Comparative analysis of the Pocillopora damicornis genome highlights role of immune system in coral evolution.</title>
        <authorList>
            <person name="Cunning R."/>
            <person name="Bay R.A."/>
            <person name="Gillette P."/>
            <person name="Baker A.C."/>
            <person name="Traylor-Knowles N."/>
        </authorList>
    </citation>
    <scope>NUCLEOTIDE SEQUENCE [LARGE SCALE GENOMIC DNA]</scope>
    <source>
        <strain evidence="2">RSMAS</strain>
        <tissue evidence="2">Whole animal</tissue>
    </source>
</reference>
<proteinExistence type="predicted"/>
<dbReference type="Proteomes" id="UP000275408">
    <property type="component" value="Unassembled WGS sequence"/>
</dbReference>
<evidence type="ECO:0000256" key="1">
    <source>
        <dbReference type="SAM" id="Phobius"/>
    </source>
</evidence>
<comment type="caution">
    <text evidence="2">The sequence shown here is derived from an EMBL/GenBank/DDBJ whole genome shotgun (WGS) entry which is preliminary data.</text>
</comment>
<evidence type="ECO:0000313" key="2">
    <source>
        <dbReference type="EMBL" id="RMX53511.1"/>
    </source>
</evidence>
<gene>
    <name evidence="2" type="ORF">pdam_00017345</name>
</gene>
<protein>
    <submittedName>
        <fullName evidence="2">Uncharacterized protein</fullName>
    </submittedName>
</protein>
<organism evidence="2 3">
    <name type="scientific">Pocillopora damicornis</name>
    <name type="common">Cauliflower coral</name>
    <name type="synonym">Millepora damicornis</name>
    <dbReference type="NCBI Taxonomy" id="46731"/>
    <lineage>
        <taxon>Eukaryota</taxon>
        <taxon>Metazoa</taxon>
        <taxon>Cnidaria</taxon>
        <taxon>Anthozoa</taxon>
        <taxon>Hexacorallia</taxon>
        <taxon>Scleractinia</taxon>
        <taxon>Astrocoeniina</taxon>
        <taxon>Pocilloporidae</taxon>
        <taxon>Pocillopora</taxon>
    </lineage>
</organism>
<keyword evidence="3" id="KW-1185">Reference proteome</keyword>
<accession>A0A3M6UIN5</accession>